<dbReference type="GO" id="GO:0046872">
    <property type="term" value="F:metal ion binding"/>
    <property type="evidence" value="ECO:0007669"/>
    <property type="project" value="UniProtKB-KW"/>
</dbReference>
<keyword evidence="3" id="KW-0408">Iron</keyword>
<dbReference type="GO" id="GO:0020037">
    <property type="term" value="F:heme binding"/>
    <property type="evidence" value="ECO:0007669"/>
    <property type="project" value="InterPro"/>
</dbReference>
<dbReference type="PANTHER" id="PTHR19359:SF95">
    <property type="entry name" value="CYTOCHROME B5 TYPE B"/>
    <property type="match status" value="1"/>
</dbReference>
<name>E0RTQ6_WINT6</name>
<sequence>MRRVPIVLILFGLVILSGGALLTALGAREGAEPSPRPEAASPSPADLPFYTMEEVARRAEAGECWMVIHGKVYDLTEFVARHPGGKAILEGCGTDATELFETRPMGSGTPHSERARALLETYLVGYLKEEETR</sequence>
<dbReference type="GO" id="GO:0016020">
    <property type="term" value="C:membrane"/>
    <property type="evidence" value="ECO:0007669"/>
    <property type="project" value="TreeGrafter"/>
</dbReference>
<organism evidence="6 7">
    <name type="scientific">Winmispira thermophila (strain ATCC 49972 / DSM 6192 / RI 19.B1)</name>
    <name type="common">Spirochaeta thermophila</name>
    <dbReference type="NCBI Taxonomy" id="665571"/>
    <lineage>
        <taxon>Bacteria</taxon>
        <taxon>Pseudomonadati</taxon>
        <taxon>Spirochaetota</taxon>
        <taxon>Spirochaetia</taxon>
        <taxon>Winmispirales</taxon>
        <taxon>Winmispiraceae</taxon>
        <taxon>Winmispira</taxon>
    </lineage>
</organism>
<dbReference type="PANTHER" id="PTHR19359">
    <property type="entry name" value="CYTOCHROME B5"/>
    <property type="match status" value="1"/>
</dbReference>
<dbReference type="InterPro" id="IPR036400">
    <property type="entry name" value="Cyt_B5-like_heme/steroid_sf"/>
</dbReference>
<reference evidence="6 7" key="2">
    <citation type="journal article" date="2010" name="J. Bacteriol.">
        <title>Genome sequence of the polysaccharide-degrading, thermophilic anaerobe Spirochaeta thermophila DSM 6192.</title>
        <authorList>
            <person name="Angelov A."/>
            <person name="Liebl S."/>
            <person name="Ballschmiter M."/>
            <person name="Bomeke M."/>
            <person name="Lehmann R."/>
            <person name="Liesegang H."/>
            <person name="Daniel R."/>
            <person name="Liebl W."/>
        </authorList>
    </citation>
    <scope>NUCLEOTIDE SEQUENCE [LARGE SCALE GENOMIC DNA]</scope>
    <source>
        <strain evidence="7">ATCC 49972 / DSM 6192 / RI 19.B1</strain>
    </source>
</reference>
<dbReference type="PROSITE" id="PS50255">
    <property type="entry name" value="CYTOCHROME_B5_2"/>
    <property type="match status" value="1"/>
</dbReference>
<dbReference type="Proteomes" id="UP000001296">
    <property type="component" value="Chromosome"/>
</dbReference>
<proteinExistence type="inferred from homology"/>
<evidence type="ECO:0000256" key="3">
    <source>
        <dbReference type="ARBA" id="ARBA00023004"/>
    </source>
</evidence>
<protein>
    <submittedName>
        <fullName evidence="6">Soluble cytochrome b558</fullName>
    </submittedName>
</protein>
<comment type="similarity">
    <text evidence="4">Belongs to the cytochrome b5 family.</text>
</comment>
<keyword evidence="2" id="KW-0479">Metal-binding</keyword>
<dbReference type="PaxDb" id="665571-STHERM_c14910"/>
<reference key="1">
    <citation type="submission" date="2009-08" db="EMBL/GenBank/DDBJ databases">
        <title>The genome sequence of Spirochaeta thermophila DSM6192.</title>
        <authorList>
            <person name="Angelov A."/>
            <person name="Mientus M."/>
            <person name="Wittenberg S."/>
            <person name="Lehmann R."/>
            <person name="Liesegang H."/>
            <person name="Daniel R."/>
            <person name="Liebl W."/>
        </authorList>
    </citation>
    <scope>NUCLEOTIDE SEQUENCE</scope>
    <source>
        <strain>DSM 6192</strain>
    </source>
</reference>
<dbReference type="PROSITE" id="PS00191">
    <property type="entry name" value="CYTOCHROME_B5_1"/>
    <property type="match status" value="1"/>
</dbReference>
<dbReference type="EMBL" id="CP001698">
    <property type="protein sequence ID" value="ADN02431.1"/>
    <property type="molecule type" value="Genomic_DNA"/>
</dbReference>
<dbReference type="SMART" id="SM01117">
    <property type="entry name" value="Cyt-b5"/>
    <property type="match status" value="1"/>
</dbReference>
<dbReference type="SUPFAM" id="SSF55856">
    <property type="entry name" value="Cytochrome b5-like heme/steroid binding domain"/>
    <property type="match status" value="1"/>
</dbReference>
<dbReference type="AlphaFoldDB" id="E0RTQ6"/>
<gene>
    <name evidence="6" type="ordered locus">STHERM_c14910</name>
</gene>
<dbReference type="Pfam" id="PF00173">
    <property type="entry name" value="Cyt-b5"/>
    <property type="match status" value="1"/>
</dbReference>
<dbReference type="Gene3D" id="3.10.120.10">
    <property type="entry name" value="Cytochrome b5-like heme/steroid binding domain"/>
    <property type="match status" value="1"/>
</dbReference>
<feature type="domain" description="Cytochrome b5 heme-binding" evidence="5">
    <location>
        <begin position="47"/>
        <end position="128"/>
    </location>
</feature>
<accession>E0RTQ6</accession>
<dbReference type="eggNOG" id="COG5274">
    <property type="taxonomic scope" value="Bacteria"/>
</dbReference>
<keyword evidence="1" id="KW-0349">Heme</keyword>
<dbReference type="InterPro" id="IPR001199">
    <property type="entry name" value="Cyt_B5-like_heme/steroid-bd"/>
</dbReference>
<dbReference type="KEGG" id="sta:STHERM_c14910"/>
<evidence type="ECO:0000313" key="6">
    <source>
        <dbReference type="EMBL" id="ADN02431.1"/>
    </source>
</evidence>
<dbReference type="InterPro" id="IPR050668">
    <property type="entry name" value="Cytochrome_b5"/>
</dbReference>
<dbReference type="InterPro" id="IPR018506">
    <property type="entry name" value="Cyt_B5_heme-BS"/>
</dbReference>
<evidence type="ECO:0000313" key="7">
    <source>
        <dbReference type="Proteomes" id="UP000001296"/>
    </source>
</evidence>
<evidence type="ECO:0000256" key="2">
    <source>
        <dbReference type="ARBA" id="ARBA00022723"/>
    </source>
</evidence>
<dbReference type="HOGENOM" id="CLU_102602_5_0_12"/>
<evidence type="ECO:0000256" key="1">
    <source>
        <dbReference type="ARBA" id="ARBA00022617"/>
    </source>
</evidence>
<dbReference type="RefSeq" id="WP_013314271.1">
    <property type="nucleotide sequence ID" value="NC_014484.1"/>
</dbReference>
<evidence type="ECO:0000256" key="4">
    <source>
        <dbReference type="ARBA" id="ARBA00038168"/>
    </source>
</evidence>
<evidence type="ECO:0000259" key="5">
    <source>
        <dbReference type="PROSITE" id="PS50255"/>
    </source>
</evidence>